<protein>
    <submittedName>
        <fullName evidence="3">Helix-turn-helix domain-containing protein</fullName>
    </submittedName>
</protein>
<evidence type="ECO:0000313" key="4">
    <source>
        <dbReference type="Proteomes" id="UP001595850"/>
    </source>
</evidence>
<dbReference type="CDD" id="cd00093">
    <property type="entry name" value="HTH_XRE"/>
    <property type="match status" value="1"/>
</dbReference>
<dbReference type="SUPFAM" id="SSF47413">
    <property type="entry name" value="lambda repressor-like DNA-binding domains"/>
    <property type="match status" value="1"/>
</dbReference>
<dbReference type="RefSeq" id="WP_377294215.1">
    <property type="nucleotide sequence ID" value="NZ_JBHSBM010000060.1"/>
</dbReference>
<dbReference type="EMBL" id="JBHSBM010000060">
    <property type="protein sequence ID" value="MFC4062785.1"/>
    <property type="molecule type" value="Genomic_DNA"/>
</dbReference>
<evidence type="ECO:0000313" key="3">
    <source>
        <dbReference type="EMBL" id="MFC4062785.1"/>
    </source>
</evidence>
<organism evidence="3 4">
    <name type="scientific">Planomonospora corallina</name>
    <dbReference type="NCBI Taxonomy" id="1806052"/>
    <lineage>
        <taxon>Bacteria</taxon>
        <taxon>Bacillati</taxon>
        <taxon>Actinomycetota</taxon>
        <taxon>Actinomycetes</taxon>
        <taxon>Streptosporangiales</taxon>
        <taxon>Streptosporangiaceae</taxon>
        <taxon>Planomonospora</taxon>
    </lineage>
</organism>
<comment type="caution">
    <text evidence="3">The sequence shown here is derived from an EMBL/GenBank/DDBJ whole genome shotgun (WGS) entry which is preliminary data.</text>
</comment>
<accession>A0ABV8II58</accession>
<dbReference type="Proteomes" id="UP001595850">
    <property type="component" value="Unassembled WGS sequence"/>
</dbReference>
<sequence length="158" mass="17269">MGKTPGQLGSWLAEELRKRGYNLQRGGQSRFARESGLNVSSINRVLNEGRSLEIEGLRRIAEALGYSLGEVMIFAGVADPDELPIRAGTTAPDPAQAAETPPPRYDDPILQHLWDTPDENLSDEQRGMLIQLYLAVKRASDQPQSGGASAARMNRRAV</sequence>
<dbReference type="PROSITE" id="PS50943">
    <property type="entry name" value="HTH_CROC1"/>
    <property type="match status" value="1"/>
</dbReference>
<feature type="region of interest" description="Disordered" evidence="1">
    <location>
        <begin position="85"/>
        <end position="107"/>
    </location>
</feature>
<keyword evidence="4" id="KW-1185">Reference proteome</keyword>
<proteinExistence type="predicted"/>
<gene>
    <name evidence="3" type="ORF">ACFOWE_31225</name>
</gene>
<dbReference type="InterPro" id="IPR001387">
    <property type="entry name" value="Cro/C1-type_HTH"/>
</dbReference>
<dbReference type="SMART" id="SM00530">
    <property type="entry name" value="HTH_XRE"/>
    <property type="match status" value="1"/>
</dbReference>
<evidence type="ECO:0000259" key="2">
    <source>
        <dbReference type="PROSITE" id="PS50943"/>
    </source>
</evidence>
<dbReference type="Pfam" id="PF01381">
    <property type="entry name" value="HTH_3"/>
    <property type="match status" value="1"/>
</dbReference>
<reference evidence="4" key="1">
    <citation type="journal article" date="2019" name="Int. J. Syst. Evol. Microbiol.">
        <title>The Global Catalogue of Microorganisms (GCM) 10K type strain sequencing project: providing services to taxonomists for standard genome sequencing and annotation.</title>
        <authorList>
            <consortium name="The Broad Institute Genomics Platform"/>
            <consortium name="The Broad Institute Genome Sequencing Center for Infectious Disease"/>
            <person name="Wu L."/>
            <person name="Ma J."/>
        </authorList>
    </citation>
    <scope>NUCLEOTIDE SEQUENCE [LARGE SCALE GENOMIC DNA]</scope>
    <source>
        <strain evidence="4">TBRC 4489</strain>
    </source>
</reference>
<feature type="domain" description="HTH cro/C1-type" evidence="2">
    <location>
        <begin position="28"/>
        <end position="71"/>
    </location>
</feature>
<name>A0ABV8II58_9ACTN</name>
<evidence type="ECO:0000256" key="1">
    <source>
        <dbReference type="SAM" id="MobiDB-lite"/>
    </source>
</evidence>
<dbReference type="Gene3D" id="1.10.260.40">
    <property type="entry name" value="lambda repressor-like DNA-binding domains"/>
    <property type="match status" value="1"/>
</dbReference>
<dbReference type="InterPro" id="IPR010982">
    <property type="entry name" value="Lambda_DNA-bd_dom_sf"/>
</dbReference>